<dbReference type="RefSeq" id="WP_376810931.1">
    <property type="nucleotide sequence ID" value="NZ_JBHSBV010000002.1"/>
</dbReference>
<protein>
    <submittedName>
        <fullName evidence="3">Helix-turn-helix domain-containing protein</fullName>
    </submittedName>
</protein>
<evidence type="ECO:0000256" key="1">
    <source>
        <dbReference type="SAM" id="MobiDB-lite"/>
    </source>
</evidence>
<dbReference type="EMBL" id="JBHSBV010000002">
    <property type="protein sequence ID" value="MFC4200245.1"/>
    <property type="molecule type" value="Genomic_DNA"/>
</dbReference>
<organism evidence="3 4">
    <name type="scientific">Candidimonas humi</name>
    <dbReference type="NCBI Taxonomy" id="683355"/>
    <lineage>
        <taxon>Bacteria</taxon>
        <taxon>Pseudomonadati</taxon>
        <taxon>Pseudomonadota</taxon>
        <taxon>Betaproteobacteria</taxon>
        <taxon>Burkholderiales</taxon>
        <taxon>Alcaligenaceae</taxon>
        <taxon>Candidimonas</taxon>
    </lineage>
</organism>
<dbReference type="Pfam" id="PF13518">
    <property type="entry name" value="HTH_28"/>
    <property type="match status" value="1"/>
</dbReference>
<dbReference type="InterPro" id="IPR055247">
    <property type="entry name" value="InsJ-like_HTH"/>
</dbReference>
<keyword evidence="4" id="KW-1185">Reference proteome</keyword>
<reference evidence="4" key="1">
    <citation type="journal article" date="2019" name="Int. J. Syst. Evol. Microbiol.">
        <title>The Global Catalogue of Microorganisms (GCM) 10K type strain sequencing project: providing services to taxonomists for standard genome sequencing and annotation.</title>
        <authorList>
            <consortium name="The Broad Institute Genomics Platform"/>
            <consortium name="The Broad Institute Genome Sequencing Center for Infectious Disease"/>
            <person name="Wu L."/>
            <person name="Ma J."/>
        </authorList>
    </citation>
    <scope>NUCLEOTIDE SEQUENCE [LARGE SCALE GENOMIC DNA]</scope>
    <source>
        <strain evidence="4">LMG 24813</strain>
    </source>
</reference>
<comment type="caution">
    <text evidence="3">The sequence shown here is derived from an EMBL/GenBank/DDBJ whole genome shotgun (WGS) entry which is preliminary data.</text>
</comment>
<accession>A0ABV8NWP7</accession>
<feature type="region of interest" description="Disordered" evidence="1">
    <location>
        <begin position="78"/>
        <end position="99"/>
    </location>
</feature>
<evidence type="ECO:0000313" key="4">
    <source>
        <dbReference type="Proteomes" id="UP001595848"/>
    </source>
</evidence>
<proteinExistence type="predicted"/>
<name>A0ABV8NWP7_9BURK</name>
<dbReference type="Proteomes" id="UP001595848">
    <property type="component" value="Unassembled WGS sequence"/>
</dbReference>
<gene>
    <name evidence="3" type="ORF">ACFOY1_04695</name>
</gene>
<evidence type="ECO:0000259" key="2">
    <source>
        <dbReference type="Pfam" id="PF13518"/>
    </source>
</evidence>
<evidence type="ECO:0000313" key="3">
    <source>
        <dbReference type="EMBL" id="MFC4200245.1"/>
    </source>
</evidence>
<feature type="domain" description="Insertion element IS150 protein InsJ-like helix-turn-helix" evidence="2">
    <location>
        <begin position="7"/>
        <end position="50"/>
    </location>
</feature>
<sequence length="119" mass="13393">MSRQEIKRLELVSQVLAGKLSQQSAAQALSLTTRQVRRLQRRYQAQGPAGQAGRLRRERCRRRCAGFGDSSDAIKRKGRRAFDRITTNSRSPAHRENNEGSWYGWYCCCSVSTICASAG</sequence>